<keyword evidence="2" id="KW-1185">Reference proteome</keyword>
<gene>
    <name evidence="1" type="ORF">HGH92_05325</name>
</gene>
<organism evidence="1 2">
    <name type="scientific">Chitinophaga varians</name>
    <dbReference type="NCBI Taxonomy" id="2202339"/>
    <lineage>
        <taxon>Bacteria</taxon>
        <taxon>Pseudomonadati</taxon>
        <taxon>Bacteroidota</taxon>
        <taxon>Chitinophagia</taxon>
        <taxon>Chitinophagales</taxon>
        <taxon>Chitinophagaceae</taxon>
        <taxon>Chitinophaga</taxon>
    </lineage>
</organism>
<proteinExistence type="predicted"/>
<sequence length="174" mass="20437">MDFTAEKPVITIAITVNADEVDSFTQYWEVMAEGYVKSSCTRRYFDGLYWDNDHPLLWEYTMESGSLYFNGRVTDMPALFMELWVAHQQETERWLSFDQYLEEDRLSALTHGAGLLAQGPVRLLNVYAACLDRHGISWSMIEGRRRHDFMERGKILFLGSDYIIARHFDFRRLS</sequence>
<evidence type="ECO:0000313" key="1">
    <source>
        <dbReference type="EMBL" id="NLR63720.1"/>
    </source>
</evidence>
<dbReference type="EMBL" id="JABAIA010000001">
    <property type="protein sequence ID" value="NLR63720.1"/>
    <property type="molecule type" value="Genomic_DNA"/>
</dbReference>
<reference evidence="1 2" key="1">
    <citation type="submission" date="2020-04" db="EMBL/GenBank/DDBJ databases">
        <authorList>
            <person name="Yin C."/>
        </authorList>
    </citation>
    <scope>NUCLEOTIDE SEQUENCE [LARGE SCALE GENOMIC DNA]</scope>
    <source>
        <strain evidence="1 2">Ae27</strain>
    </source>
</reference>
<evidence type="ECO:0000313" key="2">
    <source>
        <dbReference type="Proteomes" id="UP000570474"/>
    </source>
</evidence>
<dbReference type="Proteomes" id="UP000570474">
    <property type="component" value="Unassembled WGS sequence"/>
</dbReference>
<name>A0A847RCD3_9BACT</name>
<comment type="caution">
    <text evidence="1">The sequence shown here is derived from an EMBL/GenBank/DDBJ whole genome shotgun (WGS) entry which is preliminary data.</text>
</comment>
<accession>A0A847RCD3</accession>
<dbReference type="AlphaFoldDB" id="A0A847RCD3"/>
<dbReference type="RefSeq" id="WP_168869708.1">
    <property type="nucleotide sequence ID" value="NZ_JABAIA010000001.1"/>
</dbReference>
<protein>
    <submittedName>
        <fullName evidence="1">Uncharacterized protein</fullName>
    </submittedName>
</protein>